<evidence type="ECO:0000259" key="1">
    <source>
        <dbReference type="Pfam" id="PF06985"/>
    </source>
</evidence>
<dbReference type="AlphaFoldDB" id="A0AAD9YNR2"/>
<dbReference type="EMBL" id="VYYT01000059">
    <property type="protein sequence ID" value="KAK2773083.1"/>
    <property type="molecule type" value="Genomic_DNA"/>
</dbReference>
<organism evidence="2 3">
    <name type="scientific">Colletotrichum kahawae</name>
    <name type="common">Coffee berry disease fungus</name>
    <dbReference type="NCBI Taxonomy" id="34407"/>
    <lineage>
        <taxon>Eukaryota</taxon>
        <taxon>Fungi</taxon>
        <taxon>Dikarya</taxon>
        <taxon>Ascomycota</taxon>
        <taxon>Pezizomycotina</taxon>
        <taxon>Sordariomycetes</taxon>
        <taxon>Hypocreomycetidae</taxon>
        <taxon>Glomerellales</taxon>
        <taxon>Glomerellaceae</taxon>
        <taxon>Colletotrichum</taxon>
        <taxon>Colletotrichum gloeosporioides species complex</taxon>
    </lineage>
</organism>
<dbReference type="InterPro" id="IPR010730">
    <property type="entry name" value="HET"/>
</dbReference>
<dbReference type="Proteomes" id="UP001281614">
    <property type="component" value="Unassembled WGS sequence"/>
</dbReference>
<dbReference type="Pfam" id="PF06985">
    <property type="entry name" value="HET"/>
    <property type="match status" value="1"/>
</dbReference>
<accession>A0AAD9YNR2</accession>
<evidence type="ECO:0000313" key="2">
    <source>
        <dbReference type="EMBL" id="KAK2773083.1"/>
    </source>
</evidence>
<reference evidence="2" key="1">
    <citation type="submission" date="2023-02" db="EMBL/GenBank/DDBJ databases">
        <title>Colletotrichum kahawae CIFC_Que2 genome sequencing and assembly.</title>
        <authorList>
            <person name="Baroncelli R."/>
        </authorList>
    </citation>
    <scope>NUCLEOTIDE SEQUENCE</scope>
    <source>
        <strain evidence="2">CIFC_Que2</strain>
    </source>
</reference>
<evidence type="ECO:0000313" key="3">
    <source>
        <dbReference type="Proteomes" id="UP001281614"/>
    </source>
</evidence>
<dbReference type="InterPro" id="IPR052895">
    <property type="entry name" value="HetReg/Transcr_Mod"/>
</dbReference>
<sequence>MEAYQYKPLGQGPNFRYLILEPGQGDDPLVCSLHESRVENATFEAISYVWGSIYRDRDIMCNDSRMRITANLQEALRQLRLPQKPRNLWADSICINQDDPGERGHQVNIMGQIYAQAKSVLICFGQDFTGDAKQVMTLADDVNRMVLSILEKLNYAPHSFPHAEESDPLRLDSRWPSVATMIKASWFQRGWVVQEAGLGKSVVILWGQTQIGWEAFMRTWRWADQFNARRARHDPMAPLFGRIVSGLPNIHDEVFTAKHPKETMAWYARASDGITTSHLEIMRWSHGLSFADQRDQVLETRSRKAVITERGYYGLTPGITQVGDVIAVIFGAQSPLVLRKQPNEIGNTRYKLVGEAFVSSKDYGAVHLSGENMTSAQLGEGSSRDWEDWNLQEEEIFLV</sequence>
<gene>
    <name evidence="2" type="ORF">CKAH01_13627</name>
</gene>
<dbReference type="PANTHER" id="PTHR24148">
    <property type="entry name" value="ANKYRIN REPEAT DOMAIN-CONTAINING PROTEIN 39 HOMOLOG-RELATED"/>
    <property type="match status" value="1"/>
</dbReference>
<comment type="caution">
    <text evidence="2">The sequence shown here is derived from an EMBL/GenBank/DDBJ whole genome shotgun (WGS) entry which is preliminary data.</text>
</comment>
<dbReference type="PANTHER" id="PTHR24148:SF64">
    <property type="entry name" value="HETEROKARYON INCOMPATIBILITY DOMAIN-CONTAINING PROTEIN"/>
    <property type="match status" value="1"/>
</dbReference>
<proteinExistence type="predicted"/>
<feature type="domain" description="Heterokaryon incompatibility" evidence="1">
    <location>
        <begin position="43"/>
        <end position="195"/>
    </location>
</feature>
<keyword evidence="3" id="KW-1185">Reference proteome</keyword>
<protein>
    <submittedName>
        <fullName evidence="2">Ankyrin and het domain protein</fullName>
    </submittedName>
</protein>
<name>A0AAD9YNR2_COLKA</name>
<dbReference type="Pfam" id="PF26639">
    <property type="entry name" value="Het-6_barrel"/>
    <property type="match status" value="1"/>
</dbReference>